<reference evidence="2" key="1">
    <citation type="submission" date="2016-10" db="EMBL/GenBank/DDBJ databases">
        <authorList>
            <person name="Varghese N."/>
            <person name="Submissions S."/>
        </authorList>
    </citation>
    <scope>NUCLEOTIDE SEQUENCE [LARGE SCALE GENOMIC DNA]</scope>
    <source>
        <strain evidence="2">NLAE-zl-G277</strain>
    </source>
</reference>
<protein>
    <submittedName>
        <fullName evidence="1">Cytidylate kinase</fullName>
    </submittedName>
</protein>
<gene>
    <name evidence="1" type="ORF">SAMN05216313_13026</name>
</gene>
<dbReference type="InterPro" id="IPR027417">
    <property type="entry name" value="P-loop_NTPase"/>
</dbReference>
<accession>A0A1I0JJ87</accession>
<evidence type="ECO:0000313" key="2">
    <source>
        <dbReference type="Proteomes" id="UP000198508"/>
    </source>
</evidence>
<dbReference type="Gene3D" id="3.40.50.300">
    <property type="entry name" value="P-loop containing nucleotide triphosphate hydrolases"/>
    <property type="match status" value="1"/>
</dbReference>
<dbReference type="Proteomes" id="UP000198508">
    <property type="component" value="Unassembled WGS sequence"/>
</dbReference>
<proteinExistence type="predicted"/>
<dbReference type="GeneID" id="93277707"/>
<evidence type="ECO:0000313" key="1">
    <source>
        <dbReference type="EMBL" id="SEU09659.1"/>
    </source>
</evidence>
<dbReference type="Pfam" id="PF13189">
    <property type="entry name" value="Cytidylate_kin2"/>
    <property type="match status" value="1"/>
</dbReference>
<sequence length="195" mass="21891">MNRVITISRQYGSGGRELGEKLAARLGIPFYDKELVGMIAREGKIETAVLEAYDEVEPDLDNYSLRDVPPDYQIAMTQKLYAAQCRVILDLAAKGPCVIVGRCADAILPDAVHLFIYAGMDRRRERIAGLHPELSGDQVEKRIVSVDRKRKAYHEYYSTKDWGEMEGYDLCLNTGRTGVDGCLEAALAYMEHVKD</sequence>
<keyword evidence="1" id="KW-0808">Transferase</keyword>
<dbReference type="SUPFAM" id="SSF52540">
    <property type="entry name" value="P-loop containing nucleoside triphosphate hydrolases"/>
    <property type="match status" value="1"/>
</dbReference>
<dbReference type="EMBL" id="FOIM01000030">
    <property type="protein sequence ID" value="SEU09659.1"/>
    <property type="molecule type" value="Genomic_DNA"/>
</dbReference>
<keyword evidence="1" id="KW-0418">Kinase</keyword>
<name>A0A1I0JJ87_9FIRM</name>
<dbReference type="GO" id="GO:0016301">
    <property type="term" value="F:kinase activity"/>
    <property type="evidence" value="ECO:0007669"/>
    <property type="project" value="UniProtKB-KW"/>
</dbReference>
<dbReference type="RefSeq" id="WP_092369066.1">
    <property type="nucleotide sequence ID" value="NZ_DAINWJ010000036.1"/>
</dbReference>
<organism evidence="1 2">
    <name type="scientific">Enterocloster lavalensis</name>
    <dbReference type="NCBI Taxonomy" id="460384"/>
    <lineage>
        <taxon>Bacteria</taxon>
        <taxon>Bacillati</taxon>
        <taxon>Bacillota</taxon>
        <taxon>Clostridia</taxon>
        <taxon>Lachnospirales</taxon>
        <taxon>Lachnospiraceae</taxon>
        <taxon>Enterocloster</taxon>
    </lineage>
</organism>
<dbReference type="STRING" id="460384.SAMN05216313_13026"/>
<dbReference type="AlphaFoldDB" id="A0A1I0JJ87"/>
<keyword evidence="2" id="KW-1185">Reference proteome</keyword>